<evidence type="ECO:0000313" key="3">
    <source>
        <dbReference type="Proteomes" id="UP000054248"/>
    </source>
</evidence>
<dbReference type="Proteomes" id="UP000054248">
    <property type="component" value="Unassembled WGS sequence"/>
</dbReference>
<dbReference type="EMBL" id="KN823070">
    <property type="protein sequence ID" value="KIO24041.1"/>
    <property type="molecule type" value="Genomic_DNA"/>
</dbReference>
<keyword evidence="3" id="KW-1185">Reference proteome</keyword>
<proteinExistence type="predicted"/>
<organism evidence="2 3">
    <name type="scientific">Tulasnella calospora MUT 4182</name>
    <dbReference type="NCBI Taxonomy" id="1051891"/>
    <lineage>
        <taxon>Eukaryota</taxon>
        <taxon>Fungi</taxon>
        <taxon>Dikarya</taxon>
        <taxon>Basidiomycota</taxon>
        <taxon>Agaricomycotina</taxon>
        <taxon>Agaricomycetes</taxon>
        <taxon>Cantharellales</taxon>
        <taxon>Tulasnellaceae</taxon>
        <taxon>Tulasnella</taxon>
    </lineage>
</organism>
<name>A0A0C3QE33_9AGAM</name>
<evidence type="ECO:0000313" key="2">
    <source>
        <dbReference type="EMBL" id="KIO24041.1"/>
    </source>
</evidence>
<feature type="transmembrane region" description="Helical" evidence="1">
    <location>
        <begin position="39"/>
        <end position="58"/>
    </location>
</feature>
<dbReference type="AlphaFoldDB" id="A0A0C3QE33"/>
<dbReference type="OrthoDB" id="3215230at2759"/>
<keyword evidence="1" id="KW-1133">Transmembrane helix</keyword>
<keyword evidence="1" id="KW-0472">Membrane</keyword>
<reference evidence="2 3" key="1">
    <citation type="submission" date="2014-04" db="EMBL/GenBank/DDBJ databases">
        <authorList>
            <consortium name="DOE Joint Genome Institute"/>
            <person name="Kuo A."/>
            <person name="Girlanda M."/>
            <person name="Perotto S."/>
            <person name="Kohler A."/>
            <person name="Nagy L.G."/>
            <person name="Floudas D."/>
            <person name="Copeland A."/>
            <person name="Barry K.W."/>
            <person name="Cichocki N."/>
            <person name="Veneault-Fourrey C."/>
            <person name="LaButti K."/>
            <person name="Lindquist E.A."/>
            <person name="Lipzen A."/>
            <person name="Lundell T."/>
            <person name="Morin E."/>
            <person name="Murat C."/>
            <person name="Sun H."/>
            <person name="Tunlid A."/>
            <person name="Henrissat B."/>
            <person name="Grigoriev I.V."/>
            <person name="Hibbett D.S."/>
            <person name="Martin F."/>
            <person name="Nordberg H.P."/>
            <person name="Cantor M.N."/>
            <person name="Hua S.X."/>
        </authorList>
    </citation>
    <scope>NUCLEOTIDE SEQUENCE [LARGE SCALE GENOMIC DNA]</scope>
    <source>
        <strain evidence="2 3">MUT 4182</strain>
    </source>
</reference>
<accession>A0A0C3QE33</accession>
<protein>
    <submittedName>
        <fullName evidence="2">Uncharacterized protein</fullName>
    </submittedName>
</protein>
<evidence type="ECO:0000256" key="1">
    <source>
        <dbReference type="SAM" id="Phobius"/>
    </source>
</evidence>
<keyword evidence="1" id="KW-0812">Transmembrane</keyword>
<gene>
    <name evidence="2" type="ORF">M407DRAFT_26572</name>
</gene>
<reference evidence="3" key="2">
    <citation type="submission" date="2015-01" db="EMBL/GenBank/DDBJ databases">
        <title>Evolutionary Origins and Diversification of the Mycorrhizal Mutualists.</title>
        <authorList>
            <consortium name="DOE Joint Genome Institute"/>
            <consortium name="Mycorrhizal Genomics Consortium"/>
            <person name="Kohler A."/>
            <person name="Kuo A."/>
            <person name="Nagy L.G."/>
            <person name="Floudas D."/>
            <person name="Copeland A."/>
            <person name="Barry K.W."/>
            <person name="Cichocki N."/>
            <person name="Veneault-Fourrey C."/>
            <person name="LaButti K."/>
            <person name="Lindquist E.A."/>
            <person name="Lipzen A."/>
            <person name="Lundell T."/>
            <person name="Morin E."/>
            <person name="Murat C."/>
            <person name="Riley R."/>
            <person name="Ohm R."/>
            <person name="Sun H."/>
            <person name="Tunlid A."/>
            <person name="Henrissat B."/>
            <person name="Grigoriev I.V."/>
            <person name="Hibbett D.S."/>
            <person name="Martin F."/>
        </authorList>
    </citation>
    <scope>NUCLEOTIDE SEQUENCE [LARGE SCALE GENOMIC DNA]</scope>
    <source>
        <strain evidence="3">MUT 4182</strain>
    </source>
</reference>
<sequence>MCVIAICAHNQYILAANSQALIAIAITPPQPGPQQSQRLALTSVVITLVAILTAMASSKAEVNASDTAADRRLDNSIKLSAIEMTLLALTLFIIAIATIQGS</sequence>
<dbReference type="HOGENOM" id="CLU_2135352_0_0_1"/>
<feature type="transmembrane region" description="Helical" evidence="1">
    <location>
        <begin position="79"/>
        <end position="99"/>
    </location>
</feature>